<dbReference type="Gene3D" id="3.40.190.80">
    <property type="match status" value="1"/>
</dbReference>
<feature type="binding site" evidence="6">
    <location>
        <position position="216"/>
    </location>
    <ligand>
        <name>substrate</name>
    </ligand>
</feature>
<dbReference type="InterPro" id="IPR050725">
    <property type="entry name" value="CysQ/Inositol_MonoPase"/>
</dbReference>
<dbReference type="PANTHER" id="PTHR43028:SF5">
    <property type="entry name" value="3'(2'),5'-BISPHOSPHATE NUCLEOTIDASE 1"/>
    <property type="match status" value="1"/>
</dbReference>
<dbReference type="InterPro" id="IPR020550">
    <property type="entry name" value="Inositol_monophosphatase_CS"/>
</dbReference>
<keyword evidence="4 6" id="KW-0378">Hydrolase</keyword>
<dbReference type="CDD" id="cd01638">
    <property type="entry name" value="CysQ"/>
    <property type="match status" value="1"/>
</dbReference>
<dbReference type="PROSITE" id="PS00630">
    <property type="entry name" value="IMP_2"/>
    <property type="match status" value="1"/>
</dbReference>
<evidence type="ECO:0000256" key="5">
    <source>
        <dbReference type="ARBA" id="ARBA00023136"/>
    </source>
</evidence>
<dbReference type="EC" id="3.1.3.7" evidence="6"/>
<dbReference type="Gene3D" id="3.30.540.10">
    <property type="entry name" value="Fructose-1,6-Bisphosphatase, subunit A, domain 1"/>
    <property type="match status" value="1"/>
</dbReference>
<accession>A0ABU0YHR9</accession>
<dbReference type="HAMAP" id="MF_02095">
    <property type="entry name" value="CysQ"/>
    <property type="match status" value="1"/>
</dbReference>
<dbReference type="RefSeq" id="WP_379954663.1">
    <property type="nucleotide sequence ID" value="NZ_JAUYVI010000002.1"/>
</dbReference>
<keyword evidence="6" id="KW-0479">Metal-binding</keyword>
<dbReference type="Proteomes" id="UP001230156">
    <property type="component" value="Unassembled WGS sequence"/>
</dbReference>
<evidence type="ECO:0000256" key="3">
    <source>
        <dbReference type="ARBA" id="ARBA00022519"/>
    </source>
</evidence>
<keyword evidence="2 6" id="KW-1003">Cell membrane</keyword>
<proteinExistence type="inferred from homology"/>
<keyword evidence="6" id="KW-0460">Magnesium</keyword>
<keyword evidence="8" id="KW-1185">Reference proteome</keyword>
<dbReference type="PANTHER" id="PTHR43028">
    <property type="entry name" value="3'(2'),5'-BISPHOSPHATE NUCLEOTIDASE 1"/>
    <property type="match status" value="1"/>
</dbReference>
<dbReference type="NCBIfam" id="TIGR01331">
    <property type="entry name" value="bisphos_cysQ"/>
    <property type="match status" value="1"/>
</dbReference>
<comment type="cofactor">
    <cofactor evidence="6">
        <name>Mg(2+)</name>
        <dbReference type="ChEBI" id="CHEBI:18420"/>
    </cofactor>
</comment>
<reference evidence="8" key="1">
    <citation type="submission" date="2023-08" db="EMBL/GenBank/DDBJ databases">
        <title>Rhodospirillaceae gen. nov., a novel taxon isolated from the Yangtze River Yuezi River estuary sludge.</title>
        <authorList>
            <person name="Ruan L."/>
        </authorList>
    </citation>
    <scope>NUCLEOTIDE SEQUENCE [LARGE SCALE GENOMIC DNA]</scope>
    <source>
        <strain evidence="8">R-7</strain>
    </source>
</reference>
<comment type="subcellular location">
    <subcellularLocation>
        <location evidence="6">Cell inner membrane</location>
        <topology evidence="6">Peripheral membrane protein</topology>
        <orientation evidence="6">Cytoplasmic side</orientation>
    </subcellularLocation>
</comment>
<evidence type="ECO:0000256" key="4">
    <source>
        <dbReference type="ARBA" id="ARBA00022801"/>
    </source>
</evidence>
<feature type="binding site" evidence="6">
    <location>
        <position position="216"/>
    </location>
    <ligand>
        <name>Mg(2+)</name>
        <dbReference type="ChEBI" id="CHEBI:18420"/>
        <label>2</label>
    </ligand>
</feature>
<evidence type="ECO:0000256" key="1">
    <source>
        <dbReference type="ARBA" id="ARBA00005289"/>
    </source>
</evidence>
<comment type="caution">
    <text evidence="7">The sequence shown here is derived from an EMBL/GenBank/DDBJ whole genome shotgun (WGS) entry which is preliminary data.</text>
</comment>
<comment type="similarity">
    <text evidence="1 6">Belongs to the inositol monophosphatase superfamily. CysQ family.</text>
</comment>
<sequence>MRDKSGVTLKDELVAVARKAGAVILDIYNRDFETLRKADRSPVTEADTAAEAVILEALARLMPDVPAVAEEQCAKDGVPQSAPERFFLVDPLDGTKEFIARNGEFTVNIALIEAGKPVLGVVYLPATDACYAGTGGKAERSIGGGALEPIAARAAPESGLVMAISRSHADGEVERAKARGLDIAGTIVAGSSLKFCRIAEGVADLYPRFGNTMEWDTAAGQAVLEAAGGRVETTDGAPLDYGKPGFRNPHFIAYGRQRA</sequence>
<dbReference type="EMBL" id="JAUYVI010000002">
    <property type="protein sequence ID" value="MDQ7247262.1"/>
    <property type="molecule type" value="Genomic_DNA"/>
</dbReference>
<keyword evidence="3 6" id="KW-0997">Cell inner membrane</keyword>
<organism evidence="7 8">
    <name type="scientific">Dongia sedimenti</name>
    <dbReference type="NCBI Taxonomy" id="3064282"/>
    <lineage>
        <taxon>Bacteria</taxon>
        <taxon>Pseudomonadati</taxon>
        <taxon>Pseudomonadota</taxon>
        <taxon>Alphaproteobacteria</taxon>
        <taxon>Rhodospirillales</taxon>
        <taxon>Dongiaceae</taxon>
        <taxon>Dongia</taxon>
    </lineage>
</organism>
<dbReference type="InterPro" id="IPR000760">
    <property type="entry name" value="Inositol_monophosphatase-like"/>
</dbReference>
<feature type="binding site" evidence="6">
    <location>
        <position position="90"/>
    </location>
    <ligand>
        <name>Mg(2+)</name>
        <dbReference type="ChEBI" id="CHEBI:18420"/>
        <label>2</label>
    </ligand>
</feature>
<feature type="binding site" evidence="6">
    <location>
        <position position="92"/>
    </location>
    <ligand>
        <name>Mg(2+)</name>
        <dbReference type="ChEBI" id="CHEBI:18420"/>
        <label>1</label>
    </ligand>
</feature>
<gene>
    <name evidence="6 7" type="primary">cysQ</name>
    <name evidence="7" type="ORF">Q8A70_06275</name>
</gene>
<evidence type="ECO:0000256" key="2">
    <source>
        <dbReference type="ARBA" id="ARBA00022475"/>
    </source>
</evidence>
<comment type="function">
    <text evidence="6">Converts adenosine-3',5'-bisphosphate (PAP) to AMP.</text>
</comment>
<evidence type="ECO:0000256" key="6">
    <source>
        <dbReference type="HAMAP-Rule" id="MF_02095"/>
    </source>
</evidence>
<feature type="binding site" evidence="6">
    <location>
        <begin position="92"/>
        <end position="95"/>
    </location>
    <ligand>
        <name>substrate</name>
    </ligand>
</feature>
<dbReference type="SUPFAM" id="SSF56655">
    <property type="entry name" value="Carbohydrate phosphatase"/>
    <property type="match status" value="1"/>
</dbReference>
<comment type="catalytic activity">
    <reaction evidence="6">
        <text>adenosine 3',5'-bisphosphate + H2O = AMP + phosphate</text>
        <dbReference type="Rhea" id="RHEA:10040"/>
        <dbReference type="ChEBI" id="CHEBI:15377"/>
        <dbReference type="ChEBI" id="CHEBI:43474"/>
        <dbReference type="ChEBI" id="CHEBI:58343"/>
        <dbReference type="ChEBI" id="CHEBI:456215"/>
        <dbReference type="EC" id="3.1.3.7"/>
    </reaction>
</comment>
<feature type="binding site" evidence="6">
    <location>
        <position position="90"/>
    </location>
    <ligand>
        <name>Mg(2+)</name>
        <dbReference type="ChEBI" id="CHEBI:18420"/>
        <label>1</label>
    </ligand>
</feature>
<protein>
    <recommendedName>
        <fullName evidence="6">3'(2'),5'-bisphosphate nucleotidase CysQ</fullName>
        <ecNumber evidence="6">3.1.3.7</ecNumber>
    </recommendedName>
    <alternativeName>
        <fullName evidence="6">3'(2'),5-bisphosphonucleoside 3'(2')-phosphohydrolase</fullName>
    </alternativeName>
    <alternativeName>
        <fullName evidence="6">3'-phosphoadenosine 5'-phosphate phosphatase</fullName>
        <shortName evidence="6">PAP phosphatase</shortName>
    </alternativeName>
</protein>
<dbReference type="Pfam" id="PF00459">
    <property type="entry name" value="Inositol_P"/>
    <property type="match status" value="1"/>
</dbReference>
<dbReference type="PRINTS" id="PR00377">
    <property type="entry name" value="IMPHPHTASES"/>
</dbReference>
<evidence type="ECO:0000313" key="8">
    <source>
        <dbReference type="Proteomes" id="UP001230156"/>
    </source>
</evidence>
<feature type="binding site" evidence="6">
    <location>
        <position position="93"/>
    </location>
    <ligand>
        <name>Mg(2+)</name>
        <dbReference type="ChEBI" id="CHEBI:18420"/>
        <label>2</label>
    </ligand>
</feature>
<feature type="binding site" evidence="6">
    <location>
        <position position="70"/>
    </location>
    <ligand>
        <name>Mg(2+)</name>
        <dbReference type="ChEBI" id="CHEBI:18420"/>
        <label>1</label>
    </ligand>
</feature>
<keyword evidence="5 6" id="KW-0472">Membrane</keyword>
<dbReference type="GO" id="GO:0008441">
    <property type="term" value="F:3'(2'),5'-bisphosphate nucleotidase activity"/>
    <property type="evidence" value="ECO:0007669"/>
    <property type="project" value="UniProtKB-EC"/>
</dbReference>
<name>A0ABU0YHR9_9PROT</name>
<evidence type="ECO:0000313" key="7">
    <source>
        <dbReference type="EMBL" id="MDQ7247262.1"/>
    </source>
</evidence>
<feature type="binding site" evidence="6">
    <location>
        <position position="70"/>
    </location>
    <ligand>
        <name>substrate</name>
    </ligand>
</feature>
<dbReference type="InterPro" id="IPR006240">
    <property type="entry name" value="CysQ"/>
</dbReference>